<comment type="similarity">
    <text evidence="1 5">Belongs to the phosphopentomutase family.</text>
</comment>
<feature type="binding site" evidence="5">
    <location>
        <position position="291"/>
    </location>
    <ligand>
        <name>Mn(2+)</name>
        <dbReference type="ChEBI" id="CHEBI:29035"/>
        <label>2</label>
    </ligand>
</feature>
<dbReference type="InterPro" id="IPR010045">
    <property type="entry name" value="DeoB"/>
</dbReference>
<feature type="binding site" evidence="5">
    <location>
        <position position="327"/>
    </location>
    <ligand>
        <name>Mn(2+)</name>
        <dbReference type="ChEBI" id="CHEBI:29035"/>
        <label>1</label>
    </ligand>
</feature>
<keyword evidence="5" id="KW-0963">Cytoplasm</keyword>
<comment type="pathway">
    <text evidence="5">Carbohydrate degradation; 2-deoxy-D-ribose 1-phosphate degradation; D-glyceraldehyde 3-phosphate and acetaldehyde from 2-deoxy-alpha-D-ribose 1-phosphate: step 1/2.</text>
</comment>
<dbReference type="EC" id="5.4.2.7" evidence="5 6"/>
<name>A0ABY7JSP1_9FIRM</name>
<dbReference type="Proteomes" id="UP001164187">
    <property type="component" value="Chromosome"/>
</dbReference>
<gene>
    <name evidence="5" type="primary">deoB</name>
    <name evidence="8" type="ORF">O0R46_01125</name>
</gene>
<comment type="catalytic activity">
    <reaction evidence="5">
        <text>2-deoxy-alpha-D-ribose 1-phosphate = 2-deoxy-D-ribose 5-phosphate</text>
        <dbReference type="Rhea" id="RHEA:27658"/>
        <dbReference type="ChEBI" id="CHEBI:57259"/>
        <dbReference type="ChEBI" id="CHEBI:62877"/>
        <dbReference type="EC" id="5.4.2.7"/>
    </reaction>
</comment>
<comment type="cofactor">
    <cofactor evidence="5">
        <name>Mn(2+)</name>
        <dbReference type="ChEBI" id="CHEBI:29035"/>
    </cofactor>
    <text evidence="5">Binds 2 manganese ions.</text>
</comment>
<keyword evidence="9" id="KW-1185">Reference proteome</keyword>
<dbReference type="NCBIfam" id="TIGR01696">
    <property type="entry name" value="deoB"/>
    <property type="match status" value="1"/>
</dbReference>
<evidence type="ECO:0000256" key="5">
    <source>
        <dbReference type="HAMAP-Rule" id="MF_00740"/>
    </source>
</evidence>
<dbReference type="PIRSF" id="PIRSF001491">
    <property type="entry name" value="Ppentomutase"/>
    <property type="match status" value="1"/>
</dbReference>
<keyword evidence="3 5" id="KW-0464">Manganese</keyword>
<dbReference type="CDD" id="cd16009">
    <property type="entry name" value="PPM"/>
    <property type="match status" value="1"/>
</dbReference>
<dbReference type="SUPFAM" id="SSF53649">
    <property type="entry name" value="Alkaline phosphatase-like"/>
    <property type="match status" value="1"/>
</dbReference>
<dbReference type="InterPro" id="IPR017850">
    <property type="entry name" value="Alkaline_phosphatase_core_sf"/>
</dbReference>
<feature type="binding site" evidence="5">
    <location>
        <position position="328"/>
    </location>
    <ligand>
        <name>Mn(2+)</name>
        <dbReference type="ChEBI" id="CHEBI:29035"/>
        <label>1</label>
    </ligand>
</feature>
<dbReference type="EMBL" id="CP114052">
    <property type="protein sequence ID" value="WAW15078.1"/>
    <property type="molecule type" value="Genomic_DNA"/>
</dbReference>
<dbReference type="RefSeq" id="WP_269311771.1">
    <property type="nucleotide sequence ID" value="NZ_CP114052.1"/>
</dbReference>
<evidence type="ECO:0000256" key="3">
    <source>
        <dbReference type="ARBA" id="ARBA00023211"/>
    </source>
</evidence>
<feature type="binding site" evidence="5">
    <location>
        <position position="15"/>
    </location>
    <ligand>
        <name>Mn(2+)</name>
        <dbReference type="ChEBI" id="CHEBI:29035"/>
        <label>1</label>
    </ligand>
</feature>
<evidence type="ECO:0000256" key="1">
    <source>
        <dbReference type="ARBA" id="ARBA00010373"/>
    </source>
</evidence>
<dbReference type="NCBIfam" id="NF003766">
    <property type="entry name" value="PRK05362.1"/>
    <property type="match status" value="1"/>
</dbReference>
<sequence>MKNKDIKRVFLIVLDSYGVGEMPDADVYGDRGSNTLKAICKSEKYHTPHLESLGLFNIEGVDFRDSIENPIGSFARLKEASNGKDTTIGHWEIAGIISKDPLPVFPNGFPQNFLDEFSKRTGRACICNKPYSGTEVIKDYGKEHVKTGALIVYTSADSVFQIAAHEEVVGLDKLYEYCEIAREMLTEELGVGRVIARPFVGEYPNFTRTSNRHDYSLLPPKMTIIDALKDNGFKTIGVGKINDIFAGKSIVETYRTKNNIDGMNRTLELMDKDFEGLCFVNLVDFDMKYGHRNDIDGYANAASEFDVQLKELMDKMKEDDCLIITADHGCDPSTQSTDHSREYTPMLVYGKSIKEGVDLKTRDSFSDIAATMADMFYIKADISGKSFYEQIKK</sequence>
<accession>A0ABY7JSP1</accession>
<reference evidence="8" key="1">
    <citation type="submission" date="2022-12" db="EMBL/GenBank/DDBJ databases">
        <title>Peptostreptococcus.</title>
        <authorList>
            <person name="Lee S.H."/>
        </authorList>
    </citation>
    <scope>NUCLEOTIDE SEQUENCE</scope>
    <source>
        <strain evidence="8">CBA3647</strain>
    </source>
</reference>
<protein>
    <recommendedName>
        <fullName evidence="5 6">Phosphopentomutase</fullName>
        <ecNumber evidence="5 6">5.4.2.7</ecNumber>
    </recommendedName>
    <alternativeName>
        <fullName evidence="5">Phosphodeoxyribomutase</fullName>
    </alternativeName>
</protein>
<comment type="subcellular location">
    <subcellularLocation>
        <location evidence="5">Cytoplasm</location>
    </subcellularLocation>
</comment>
<organism evidence="8 9">
    <name type="scientific">Peptostreptococcus equinus</name>
    <dbReference type="NCBI Taxonomy" id="3003601"/>
    <lineage>
        <taxon>Bacteria</taxon>
        <taxon>Bacillati</taxon>
        <taxon>Bacillota</taxon>
        <taxon>Clostridia</taxon>
        <taxon>Peptostreptococcales</taxon>
        <taxon>Peptostreptococcaceae</taxon>
        <taxon>Peptostreptococcus</taxon>
    </lineage>
</organism>
<dbReference type="SUPFAM" id="SSF143856">
    <property type="entry name" value="DeoB insert domain-like"/>
    <property type="match status" value="1"/>
</dbReference>
<dbReference type="Pfam" id="PF01676">
    <property type="entry name" value="Metalloenzyme"/>
    <property type="match status" value="1"/>
</dbReference>
<evidence type="ECO:0000313" key="9">
    <source>
        <dbReference type="Proteomes" id="UP001164187"/>
    </source>
</evidence>
<comment type="catalytic activity">
    <reaction evidence="5">
        <text>alpha-D-ribose 1-phosphate = D-ribose 5-phosphate</text>
        <dbReference type="Rhea" id="RHEA:18793"/>
        <dbReference type="ChEBI" id="CHEBI:57720"/>
        <dbReference type="ChEBI" id="CHEBI:78346"/>
        <dbReference type="EC" id="5.4.2.7"/>
    </reaction>
</comment>
<evidence type="ECO:0000259" key="7">
    <source>
        <dbReference type="Pfam" id="PF01676"/>
    </source>
</evidence>
<evidence type="ECO:0000256" key="4">
    <source>
        <dbReference type="ARBA" id="ARBA00023235"/>
    </source>
</evidence>
<proteinExistence type="inferred from homology"/>
<dbReference type="PANTHER" id="PTHR21110">
    <property type="entry name" value="PHOSPHOPENTOMUTASE"/>
    <property type="match status" value="1"/>
</dbReference>
<dbReference type="InterPro" id="IPR024052">
    <property type="entry name" value="Phosphopentomutase_DeoB_cap_sf"/>
</dbReference>
<keyword evidence="2 5" id="KW-0479">Metal-binding</keyword>
<feature type="domain" description="Metalloenzyme" evidence="7">
    <location>
        <begin position="7"/>
        <end position="379"/>
    </location>
</feature>
<dbReference type="InterPro" id="IPR006124">
    <property type="entry name" value="Metalloenzyme"/>
</dbReference>
<dbReference type="Gene3D" id="3.30.70.1250">
    <property type="entry name" value="Phosphopentomutase"/>
    <property type="match status" value="1"/>
</dbReference>
<evidence type="ECO:0000256" key="2">
    <source>
        <dbReference type="ARBA" id="ARBA00022723"/>
    </source>
</evidence>
<dbReference type="GO" id="GO:0008973">
    <property type="term" value="F:phosphopentomutase activity"/>
    <property type="evidence" value="ECO:0007669"/>
    <property type="project" value="UniProtKB-EC"/>
</dbReference>
<dbReference type="HAMAP" id="MF_00740">
    <property type="entry name" value="Phosphopentomut"/>
    <property type="match status" value="1"/>
</dbReference>
<feature type="binding site" evidence="5">
    <location>
        <position position="339"/>
    </location>
    <ligand>
        <name>Mn(2+)</name>
        <dbReference type="ChEBI" id="CHEBI:29035"/>
        <label>2</label>
    </ligand>
</feature>
<feature type="binding site" evidence="5">
    <location>
        <position position="286"/>
    </location>
    <ligand>
        <name>Mn(2+)</name>
        <dbReference type="ChEBI" id="CHEBI:29035"/>
        <label>2</label>
    </ligand>
</feature>
<comment type="function">
    <text evidence="5">Isomerase that catalyzes the conversion of deoxy-ribose 1-phosphate (dRib-1-P) and ribose 1-phosphate (Rib-1-P) to deoxy-ribose 5-phosphate (dRib-5-P) and ribose 5-phosphate (Rib-5-P), respectively.</text>
</comment>
<dbReference type="PANTHER" id="PTHR21110:SF0">
    <property type="entry name" value="PHOSPHOPENTOMUTASE"/>
    <property type="match status" value="1"/>
</dbReference>
<evidence type="ECO:0000313" key="8">
    <source>
        <dbReference type="EMBL" id="WAW15078.1"/>
    </source>
</evidence>
<dbReference type="Gene3D" id="3.40.720.10">
    <property type="entry name" value="Alkaline Phosphatase, subunit A"/>
    <property type="match status" value="1"/>
</dbReference>
<evidence type="ECO:0000256" key="6">
    <source>
        <dbReference type="NCBIfam" id="TIGR01696"/>
    </source>
</evidence>
<keyword evidence="4 5" id="KW-0413">Isomerase</keyword>